<evidence type="ECO:0000313" key="2">
    <source>
        <dbReference type="Proteomes" id="UP001642464"/>
    </source>
</evidence>
<accession>A0ABP0R4G1</accession>
<evidence type="ECO:0000313" key="1">
    <source>
        <dbReference type="EMBL" id="CAK9094673.1"/>
    </source>
</evidence>
<feature type="non-terminal residue" evidence="1">
    <location>
        <position position="1"/>
    </location>
</feature>
<comment type="caution">
    <text evidence="1">The sequence shown here is derived from an EMBL/GenBank/DDBJ whole genome shotgun (WGS) entry which is preliminary data.</text>
</comment>
<dbReference type="EMBL" id="CAXAMM010040683">
    <property type="protein sequence ID" value="CAK9094673.1"/>
    <property type="molecule type" value="Genomic_DNA"/>
</dbReference>
<reference evidence="1 2" key="1">
    <citation type="submission" date="2024-02" db="EMBL/GenBank/DDBJ databases">
        <authorList>
            <person name="Chen Y."/>
            <person name="Shah S."/>
            <person name="Dougan E. K."/>
            <person name="Thang M."/>
            <person name="Chan C."/>
        </authorList>
    </citation>
    <scope>NUCLEOTIDE SEQUENCE [LARGE SCALE GENOMIC DNA]</scope>
</reference>
<keyword evidence="2" id="KW-1185">Reference proteome</keyword>
<proteinExistence type="predicted"/>
<organism evidence="1 2">
    <name type="scientific">Durusdinium trenchii</name>
    <dbReference type="NCBI Taxonomy" id="1381693"/>
    <lineage>
        <taxon>Eukaryota</taxon>
        <taxon>Sar</taxon>
        <taxon>Alveolata</taxon>
        <taxon>Dinophyceae</taxon>
        <taxon>Suessiales</taxon>
        <taxon>Symbiodiniaceae</taxon>
        <taxon>Durusdinium</taxon>
    </lineage>
</organism>
<gene>
    <name evidence="1" type="ORF">SCF082_LOCUS44487</name>
</gene>
<name>A0ABP0R4G1_9DINO</name>
<protein>
    <submittedName>
        <fullName evidence="1">Uncharacterized protein</fullName>
    </submittedName>
</protein>
<dbReference type="Proteomes" id="UP001642464">
    <property type="component" value="Unassembled WGS sequence"/>
</dbReference>
<sequence length="83" mass="9307">VLGTRVHVELTGVLSAQRLPKVLQLTPDHRIFGKRSQGYVHLRNLCELEEVTRKLTTKSIAWELDEGEEFESNASSTDGESAE</sequence>